<dbReference type="PANTHER" id="PTHR11328">
    <property type="entry name" value="MAJOR FACILITATOR SUPERFAMILY DOMAIN-CONTAINING PROTEIN"/>
    <property type="match status" value="1"/>
</dbReference>
<name>A0A6C2U1S6_PONDE</name>
<feature type="transmembrane region" description="Helical" evidence="2">
    <location>
        <begin position="361"/>
        <end position="384"/>
    </location>
</feature>
<dbReference type="GO" id="GO:0005886">
    <property type="term" value="C:plasma membrane"/>
    <property type="evidence" value="ECO:0007669"/>
    <property type="project" value="TreeGrafter"/>
</dbReference>
<feature type="transmembrane region" description="Helical" evidence="2">
    <location>
        <begin position="320"/>
        <end position="341"/>
    </location>
</feature>
<proteinExistence type="inferred from homology"/>
<evidence type="ECO:0000256" key="1">
    <source>
        <dbReference type="ARBA" id="ARBA00009617"/>
    </source>
</evidence>
<feature type="transmembrane region" description="Helical" evidence="2">
    <location>
        <begin position="250"/>
        <end position="268"/>
    </location>
</feature>
<feature type="transmembrane region" description="Helical" evidence="2">
    <location>
        <begin position="193"/>
        <end position="216"/>
    </location>
</feature>
<feature type="transmembrane region" description="Helical" evidence="2">
    <location>
        <begin position="405"/>
        <end position="428"/>
    </location>
</feature>
<dbReference type="SUPFAM" id="SSF103473">
    <property type="entry name" value="MFS general substrate transporter"/>
    <property type="match status" value="1"/>
</dbReference>
<feature type="transmembrane region" description="Helical" evidence="2">
    <location>
        <begin position="156"/>
        <end position="173"/>
    </location>
</feature>
<dbReference type="Gene3D" id="1.20.1250.20">
    <property type="entry name" value="MFS general substrate transporter like domains"/>
    <property type="match status" value="1"/>
</dbReference>
<dbReference type="AlphaFoldDB" id="A0A6C2U1S6"/>
<evidence type="ECO:0000256" key="2">
    <source>
        <dbReference type="SAM" id="Phobius"/>
    </source>
</evidence>
<gene>
    <name evidence="3" type="primary">yicJ_4</name>
    <name evidence="3" type="ORF">PDESU_02098</name>
</gene>
<dbReference type="GO" id="GO:0008643">
    <property type="term" value="P:carbohydrate transport"/>
    <property type="evidence" value="ECO:0007669"/>
    <property type="project" value="InterPro"/>
</dbReference>
<evidence type="ECO:0000313" key="3">
    <source>
        <dbReference type="EMBL" id="VGO13541.1"/>
    </source>
</evidence>
<feature type="transmembrane region" description="Helical" evidence="2">
    <location>
        <begin position="111"/>
        <end position="135"/>
    </location>
</feature>
<reference evidence="3 4" key="1">
    <citation type="submission" date="2019-04" db="EMBL/GenBank/DDBJ databases">
        <authorList>
            <person name="Van Vliet M D."/>
        </authorList>
    </citation>
    <scope>NUCLEOTIDE SEQUENCE [LARGE SCALE GENOMIC DNA]</scope>
    <source>
        <strain evidence="3 4">F1</strain>
    </source>
</reference>
<dbReference type="EMBL" id="CAAHFG010000001">
    <property type="protein sequence ID" value="VGO13541.1"/>
    <property type="molecule type" value="Genomic_DNA"/>
</dbReference>
<keyword evidence="2" id="KW-1133">Transmembrane helix</keyword>
<dbReference type="GO" id="GO:0015293">
    <property type="term" value="F:symporter activity"/>
    <property type="evidence" value="ECO:0007669"/>
    <property type="project" value="InterPro"/>
</dbReference>
<feature type="transmembrane region" description="Helical" evidence="2">
    <location>
        <begin position="288"/>
        <end position="308"/>
    </location>
</feature>
<dbReference type="Proteomes" id="UP000366872">
    <property type="component" value="Unassembled WGS sequence"/>
</dbReference>
<sequence>MNIKKLKIRDLWGYASGEGANSITMNGIANYAMLFYTQIMGLSPELAGIAFGIGTIYDAFTDPVMGTVSDRTTSRFGRRHPYMLIGGLLLAVLFFFLWFVPESFQGEKRLFGYLVGINILIKTAFTVFVVPFTALGFEMCKTDDDRARIQGVRCGFNMIINIVFGGLGWILFFPDGKAADGTKIDGTKIAENFNGMGVILTVCALLLVLFCVFVTFKFSDKGQLKIEDKDQGNHLKAFIHDLKDVYSDKLVWFVFGFFGLAQFSMMVVSQVQMFTYVEYMRFSALEKTFVHTGGMVGFMLGSLLLGGLVKRLDKKKTGYLAMIIGSAGCLALLAIFSGGLMEPKAVQLFVDYKGEAFHLSAVVFGVLQTLWWGGCGILVPLAMAMIADLSALKKLKTGEVTEGRYAAGFSFFMKAATALGLFVTGYILKGVGYVSGAEKQTADTLDNLALMTFIVGPVLMVVSFFILRKYPITHETMDELRAQYGVEEG</sequence>
<keyword evidence="2" id="KW-0812">Transmembrane</keyword>
<dbReference type="PANTHER" id="PTHR11328:SF24">
    <property type="entry name" value="MAJOR FACILITATOR SUPERFAMILY (MFS) PROFILE DOMAIN-CONTAINING PROTEIN"/>
    <property type="match status" value="1"/>
</dbReference>
<protein>
    <submittedName>
        <fullName evidence="3">Inner membrane symporter YicJ</fullName>
    </submittedName>
</protein>
<evidence type="ECO:0000313" key="4">
    <source>
        <dbReference type="Proteomes" id="UP000366872"/>
    </source>
</evidence>
<dbReference type="InterPro" id="IPR039672">
    <property type="entry name" value="MFS_2"/>
</dbReference>
<keyword evidence="4" id="KW-1185">Reference proteome</keyword>
<feature type="transmembrane region" description="Helical" evidence="2">
    <location>
        <begin position="81"/>
        <end position="99"/>
    </location>
</feature>
<organism evidence="3 4">
    <name type="scientific">Pontiella desulfatans</name>
    <dbReference type="NCBI Taxonomy" id="2750659"/>
    <lineage>
        <taxon>Bacteria</taxon>
        <taxon>Pseudomonadati</taxon>
        <taxon>Kiritimatiellota</taxon>
        <taxon>Kiritimatiellia</taxon>
        <taxon>Kiritimatiellales</taxon>
        <taxon>Pontiellaceae</taxon>
        <taxon>Pontiella</taxon>
    </lineage>
</organism>
<dbReference type="RefSeq" id="WP_136079108.1">
    <property type="nucleotide sequence ID" value="NZ_CAAHFG010000001.1"/>
</dbReference>
<accession>A0A6C2U1S6</accession>
<feature type="transmembrane region" description="Helical" evidence="2">
    <location>
        <begin position="448"/>
        <end position="467"/>
    </location>
</feature>
<comment type="similarity">
    <text evidence="1">Belongs to the sodium:galactoside symporter (TC 2.A.2) family.</text>
</comment>
<dbReference type="Pfam" id="PF13347">
    <property type="entry name" value="MFS_2"/>
    <property type="match status" value="1"/>
</dbReference>
<dbReference type="InterPro" id="IPR036259">
    <property type="entry name" value="MFS_trans_sf"/>
</dbReference>
<keyword evidence="2" id="KW-0472">Membrane</keyword>